<dbReference type="SMART" id="SM01405">
    <property type="entry name" value="Ribosomal_S6e"/>
    <property type="match status" value="1"/>
</dbReference>
<dbReference type="NCBIfam" id="TIGR00756">
    <property type="entry name" value="PPR"/>
    <property type="match status" value="8"/>
</dbReference>
<dbReference type="Pfam" id="PF01535">
    <property type="entry name" value="PPR"/>
    <property type="match status" value="6"/>
</dbReference>
<organism evidence="9 10">
    <name type="scientific">Gossypium stocksii</name>
    <dbReference type="NCBI Taxonomy" id="47602"/>
    <lineage>
        <taxon>Eukaryota</taxon>
        <taxon>Viridiplantae</taxon>
        <taxon>Streptophyta</taxon>
        <taxon>Embryophyta</taxon>
        <taxon>Tracheophyta</taxon>
        <taxon>Spermatophyta</taxon>
        <taxon>Magnoliopsida</taxon>
        <taxon>eudicotyledons</taxon>
        <taxon>Gunneridae</taxon>
        <taxon>Pentapetalae</taxon>
        <taxon>rosids</taxon>
        <taxon>malvids</taxon>
        <taxon>Malvales</taxon>
        <taxon>Malvaceae</taxon>
        <taxon>Malvoideae</taxon>
        <taxon>Gossypium</taxon>
    </lineage>
</organism>
<keyword evidence="3" id="KW-0677">Repeat</keyword>
<evidence type="ECO:0008006" key="11">
    <source>
        <dbReference type="Google" id="ProtNLM"/>
    </source>
</evidence>
<feature type="region of interest" description="Disordered" evidence="8">
    <location>
        <begin position="957"/>
        <end position="1081"/>
    </location>
</feature>
<feature type="compositionally biased region" description="Basic residues" evidence="8">
    <location>
        <begin position="979"/>
        <end position="989"/>
    </location>
</feature>
<evidence type="ECO:0000256" key="4">
    <source>
        <dbReference type="ARBA" id="ARBA00022980"/>
    </source>
</evidence>
<dbReference type="InterPro" id="IPR011990">
    <property type="entry name" value="TPR-like_helical_dom_sf"/>
</dbReference>
<evidence type="ECO:0000256" key="6">
    <source>
        <dbReference type="PROSITE-ProRule" id="PRU00708"/>
    </source>
</evidence>
<evidence type="ECO:0000256" key="7">
    <source>
        <dbReference type="SAM" id="Coils"/>
    </source>
</evidence>
<feature type="coiled-coil region" evidence="7">
    <location>
        <begin position="728"/>
        <end position="934"/>
    </location>
</feature>
<comment type="similarity">
    <text evidence="2">Belongs to the eukaryotic ribosomal protein eS6 family.</text>
</comment>
<feature type="repeat" description="PPR" evidence="6">
    <location>
        <begin position="198"/>
        <end position="232"/>
    </location>
</feature>
<dbReference type="PANTHER" id="PTHR47926:SF436">
    <property type="entry name" value="PENTATRICOPEPTIDE REPEAT-CONTAINING PROTEIN ELI1, CHLOROPLASTIC-LIKE ISOFORM X2"/>
    <property type="match status" value="1"/>
</dbReference>
<keyword evidence="4" id="KW-0689">Ribosomal protein</keyword>
<accession>A0A9D4AD50</accession>
<dbReference type="InterPro" id="IPR020924">
    <property type="entry name" value="Ribosomal_eS6_arc"/>
</dbReference>
<feature type="repeat" description="PPR" evidence="6">
    <location>
        <begin position="136"/>
        <end position="170"/>
    </location>
</feature>
<feature type="repeat" description="PPR" evidence="6">
    <location>
        <begin position="260"/>
        <end position="294"/>
    </location>
</feature>
<evidence type="ECO:0000256" key="2">
    <source>
        <dbReference type="ARBA" id="ARBA00009312"/>
    </source>
</evidence>
<dbReference type="InterPro" id="IPR002885">
    <property type="entry name" value="PPR_rpt"/>
</dbReference>
<dbReference type="GO" id="GO:0005840">
    <property type="term" value="C:ribosome"/>
    <property type="evidence" value="ECO:0007669"/>
    <property type="project" value="UniProtKB-KW"/>
</dbReference>
<dbReference type="InterPro" id="IPR001377">
    <property type="entry name" value="Ribosomal_eS6"/>
</dbReference>
<keyword evidence="5" id="KW-0687">Ribonucleoprotein</keyword>
<evidence type="ECO:0000313" key="9">
    <source>
        <dbReference type="EMBL" id="KAH1113712.1"/>
    </source>
</evidence>
<proteinExistence type="inferred from homology"/>
<dbReference type="Pfam" id="PF01092">
    <property type="entry name" value="Ribosomal_S6e"/>
    <property type="match status" value="1"/>
</dbReference>
<sequence>MLLRFSLQSTPIVSPSLLPKFHIPFAFKALLYPAKYHSFSAPRVYDCNVRIRELSRAGNIKAARQLFDNMPTHDVVSWNSIITGYWQNGFLQESKKLFISMPDRNILSWNSMIAGCVENGYLDEAFQYFKAMPERNTESYNAMMSGFIRWDRVKEAEMLFQEMPRKNVISYTAMMDGYMKVGEFEKARALFDEMPYRNVVSWTVMISGYVDNGRFDEAKELYERMPNKNVVAMTAMITGYFKEGKVEDARTLFDGIWCKDLPCWNAMITGYALNGIGEEALKLCSEMVKLAIQPDIFTLVSVFTACSGLASIKEGRQMHVLVIKYGFESDVSLCHSLITMYSKCGSILDAEQAFRQMNGACLVSWNTIISAFAQHGLYEKAVDFFNQMEVVGVKPDGVTFLSLLSACGHAGKVNESMDFFDLMVKEYGICPGPEHYSCLVDILSRAGQLEKASKIIRSMHFEADAGVWGALLAACSVYLNVELGELASKKIVEWNPHHSGAYVVLSNIYAAAGMWDEVTKVRLQMKEQGVKKQCAYSWMEIGNKVHHFLGGDISHPDTNKIHLEIKSISLQMKALERYIQSLKTELGKAKELEVKLAEKEASFRKLKQELVKSRLFESEAMNLLSQGKKRIQELEEEIERRKESEKKMHDSFVAQSKEHKQTQISLERSKQEIKLLLENLDKSEGSSEVASQSSVGDDHLERHEFELQLTKANSARALEDERASSSKAKNLAEEVKSLKSQLKSTIEAEENNQKAMDDLALALKEVKSEANETKEKHCLTIQELERSKEEVENLKLQLKNVEEQYMEAKKEADRFNNTSERLRLEAEETLLGWNGKEKGFVECIRKAEDERNAAQEENKALLEALEESENMYKIAKEENQKLRDIMKQAINEASVAKEAASIAREENSQLKDTIAKKEEALNILSQENESLKINEAAAVENIRDLKLLFCEAKWETEDHHEQATKQKPVNTSSADKDHTKKVKRYHKRSSGPLSLTFPVRASDEDSSSDYSDDPLKGSIFDVAETPKSAPAAGSTTSGGTHQRKKSSSVLTDDEGMNGEEFEGIDTSHFDEEGDRSTRKKKALLRRSETLTLRLKASKSRAAAFLPQKTHQTEMKFNIANPTTGCQKKLEIDDDQKLRAFFDKRISQEVSGDALGEEFKGYVFKIMGGCDKQGFPMKQGVLTPGRVRLLLHRGTPCFRGYGRRNGERRRKSVRGCIVSQDLSVLNLVIVKKGENDLPGLTDTEKPRMRGPKRASKIRKLFNLSKEDDVRKYVNTYRRTFTTKSGKKVSKAPKIQRLVTPLTLQRKRGRIAEKKKRVAKAKADAAEYQKLLAQRLKEQRERRSESLAKKRSRLSAASKPSIAA</sequence>
<feature type="coiled-coil region" evidence="7">
    <location>
        <begin position="1302"/>
        <end position="1329"/>
    </location>
</feature>
<feature type="repeat" description="PPR" evidence="6">
    <location>
        <begin position="361"/>
        <end position="395"/>
    </location>
</feature>
<keyword evidence="10" id="KW-1185">Reference proteome</keyword>
<comment type="similarity">
    <text evidence="1">Belongs to the PPR family. PCMP-H subfamily.</text>
</comment>
<dbReference type="FunFam" id="1.25.40.10:FF:000842">
    <property type="entry name" value="Pentatricopeptide repeat-containing protein mitochondrial"/>
    <property type="match status" value="1"/>
</dbReference>
<feature type="repeat" description="PPR" evidence="6">
    <location>
        <begin position="105"/>
        <end position="135"/>
    </location>
</feature>
<dbReference type="GO" id="GO:1990904">
    <property type="term" value="C:ribonucleoprotein complex"/>
    <property type="evidence" value="ECO:0007669"/>
    <property type="project" value="UniProtKB-KW"/>
</dbReference>
<dbReference type="GO" id="GO:0006412">
    <property type="term" value="P:translation"/>
    <property type="evidence" value="ECO:0007669"/>
    <property type="project" value="InterPro"/>
</dbReference>
<dbReference type="Pfam" id="PF20431">
    <property type="entry name" value="E_motif"/>
    <property type="match status" value="1"/>
</dbReference>
<gene>
    <name evidence="9" type="ORF">J1N35_007090</name>
</gene>
<dbReference type="InterPro" id="IPR018282">
    <property type="entry name" value="Ribosomal_eS6_CS"/>
</dbReference>
<evidence type="ECO:0000256" key="8">
    <source>
        <dbReference type="SAM" id="MobiDB-lite"/>
    </source>
</evidence>
<feature type="region of interest" description="Disordered" evidence="8">
    <location>
        <begin position="640"/>
        <end position="665"/>
    </location>
</feature>
<dbReference type="Gene3D" id="1.25.40.10">
    <property type="entry name" value="Tetratricopeptide repeat domain"/>
    <property type="match status" value="4"/>
</dbReference>
<dbReference type="EMBL" id="JAIQCV010000003">
    <property type="protein sequence ID" value="KAH1113712.1"/>
    <property type="molecule type" value="Genomic_DNA"/>
</dbReference>
<feature type="repeat" description="PPR" evidence="6">
    <location>
        <begin position="396"/>
        <end position="431"/>
    </location>
</feature>
<name>A0A9D4AD50_9ROSI</name>
<dbReference type="PANTHER" id="PTHR47926">
    <property type="entry name" value="PENTATRICOPEPTIDE REPEAT-CONTAINING PROTEIN"/>
    <property type="match status" value="1"/>
</dbReference>
<dbReference type="HAMAP" id="MF_00512">
    <property type="entry name" value="Ribosomal_eS6"/>
    <property type="match status" value="1"/>
</dbReference>
<evidence type="ECO:0000256" key="3">
    <source>
        <dbReference type="ARBA" id="ARBA00022737"/>
    </source>
</evidence>
<dbReference type="GO" id="GO:0003723">
    <property type="term" value="F:RNA binding"/>
    <property type="evidence" value="ECO:0007669"/>
    <property type="project" value="InterPro"/>
</dbReference>
<dbReference type="PROSITE" id="PS00578">
    <property type="entry name" value="RIBOSOMAL_S6E"/>
    <property type="match status" value="1"/>
</dbReference>
<evidence type="ECO:0000256" key="5">
    <source>
        <dbReference type="ARBA" id="ARBA00023274"/>
    </source>
</evidence>
<keyword evidence="7" id="KW-0175">Coiled coil</keyword>
<dbReference type="PROSITE" id="PS51375">
    <property type="entry name" value="PPR"/>
    <property type="match status" value="7"/>
</dbReference>
<feature type="compositionally biased region" description="Acidic residues" evidence="8">
    <location>
        <begin position="1051"/>
        <end position="1063"/>
    </location>
</feature>
<evidence type="ECO:0000256" key="1">
    <source>
        <dbReference type="ARBA" id="ARBA00006643"/>
    </source>
</evidence>
<dbReference type="Pfam" id="PF13041">
    <property type="entry name" value="PPR_2"/>
    <property type="match status" value="3"/>
</dbReference>
<feature type="compositionally biased region" description="Basic and acidic residues" evidence="8">
    <location>
        <begin position="1065"/>
        <end position="1076"/>
    </location>
</feature>
<evidence type="ECO:0000313" key="10">
    <source>
        <dbReference type="Proteomes" id="UP000828251"/>
    </source>
</evidence>
<feature type="compositionally biased region" description="Basic and acidic residues" evidence="8">
    <location>
        <begin position="1334"/>
        <end position="1346"/>
    </location>
</feature>
<dbReference type="GO" id="GO:0048731">
    <property type="term" value="P:system development"/>
    <property type="evidence" value="ECO:0007669"/>
    <property type="project" value="UniProtKB-ARBA"/>
</dbReference>
<dbReference type="FunFam" id="1.25.40.10:FF:000333">
    <property type="entry name" value="Pentatricopeptide repeat-containing protein"/>
    <property type="match status" value="1"/>
</dbReference>
<dbReference type="Proteomes" id="UP000828251">
    <property type="component" value="Unassembled WGS sequence"/>
</dbReference>
<dbReference type="InterPro" id="IPR046848">
    <property type="entry name" value="E_motif"/>
</dbReference>
<dbReference type="OrthoDB" id="185373at2759"/>
<dbReference type="Gene3D" id="1.20.5.2650">
    <property type="match status" value="1"/>
</dbReference>
<comment type="caution">
    <text evidence="9">The sequence shown here is derived from an EMBL/GenBank/DDBJ whole genome shotgun (WGS) entry which is preliminary data.</text>
</comment>
<protein>
    <recommendedName>
        <fullName evidence="11">40S ribosomal protein S6</fullName>
    </recommendedName>
</protein>
<dbReference type="InterPro" id="IPR046960">
    <property type="entry name" value="PPR_At4g14850-like_plant"/>
</dbReference>
<dbReference type="FunFam" id="1.25.40.10:FF:000125">
    <property type="entry name" value="Pentatricopeptide repeat-containing protein"/>
    <property type="match status" value="1"/>
</dbReference>
<reference evidence="9 10" key="1">
    <citation type="journal article" date="2021" name="Plant Biotechnol. J.">
        <title>Multi-omics assisted identification of the key and species-specific regulatory components of drought-tolerant mechanisms in Gossypium stocksii.</title>
        <authorList>
            <person name="Yu D."/>
            <person name="Ke L."/>
            <person name="Zhang D."/>
            <person name="Wu Y."/>
            <person name="Sun Y."/>
            <person name="Mei J."/>
            <person name="Sun J."/>
            <person name="Sun Y."/>
        </authorList>
    </citation>
    <scope>NUCLEOTIDE SEQUENCE [LARGE SCALE GENOMIC DNA]</scope>
    <source>
        <strain evidence="10">cv. E1</strain>
        <tissue evidence="9">Leaf</tissue>
    </source>
</reference>
<dbReference type="GO" id="GO:0009451">
    <property type="term" value="P:RNA modification"/>
    <property type="evidence" value="ECO:0007669"/>
    <property type="project" value="InterPro"/>
</dbReference>
<feature type="region of interest" description="Disordered" evidence="8">
    <location>
        <begin position="1334"/>
        <end position="1362"/>
    </location>
</feature>
<feature type="repeat" description="PPR" evidence="6">
    <location>
        <begin position="74"/>
        <end position="104"/>
    </location>
</feature>
<dbReference type="GO" id="GO:0003735">
    <property type="term" value="F:structural constituent of ribosome"/>
    <property type="evidence" value="ECO:0007669"/>
    <property type="project" value="InterPro"/>
</dbReference>